<dbReference type="GO" id="GO:0005886">
    <property type="term" value="C:plasma membrane"/>
    <property type="evidence" value="ECO:0007669"/>
    <property type="project" value="UniProtKB-SubCell"/>
</dbReference>
<dbReference type="Pfam" id="PF06480">
    <property type="entry name" value="FtsH_ext"/>
    <property type="match status" value="1"/>
</dbReference>
<feature type="binding site" evidence="20">
    <location>
        <position position="867"/>
    </location>
    <ligand>
        <name>Zn(2+)</name>
        <dbReference type="ChEBI" id="CHEBI:29105"/>
        <note>catalytic</note>
    </ligand>
</feature>
<dbReference type="PROSITE" id="PS50819">
    <property type="entry name" value="INTEIN_ENDONUCLEASE"/>
    <property type="match status" value="1"/>
</dbReference>
<comment type="function">
    <text evidence="20">Acts as a processive, ATP-dependent zinc metallopeptidase for both cytoplasmic and membrane proteins. Plays a role in the quality control of integral membrane proteins.</text>
</comment>
<dbReference type="AlphaFoldDB" id="A0A212RE86"/>
<dbReference type="InParanoid" id="A0A212RE86"/>
<comment type="subcellular location">
    <subcellularLocation>
        <location evidence="20">Cell membrane</location>
        <topology evidence="20">Multi-pass membrane protein</topology>
        <orientation evidence="20">Cytoplasmic side</orientation>
    </subcellularLocation>
    <subcellularLocation>
        <location evidence="1">Membrane</location>
    </subcellularLocation>
</comment>
<dbReference type="PANTHER" id="PTHR23076">
    <property type="entry name" value="METALLOPROTEASE M41 FTSH"/>
    <property type="match status" value="1"/>
</dbReference>
<dbReference type="HAMAP" id="MF_01458">
    <property type="entry name" value="FtsH"/>
    <property type="match status" value="1"/>
</dbReference>
<dbReference type="EMBL" id="FYEK01000044">
    <property type="protein sequence ID" value="SNB70646.1"/>
    <property type="molecule type" value="Genomic_DNA"/>
</dbReference>
<evidence type="ECO:0000259" key="23">
    <source>
        <dbReference type="PROSITE" id="PS50819"/>
    </source>
</evidence>
<keyword evidence="26" id="KW-1185">Reference proteome</keyword>
<keyword evidence="14" id="KW-0404">Intron homing</keyword>
<dbReference type="InterPro" id="IPR003593">
    <property type="entry name" value="AAA+_ATPase"/>
</dbReference>
<comment type="caution">
    <text evidence="20">Lacks conserved residue(s) required for the propagation of feature annotation.</text>
</comment>
<dbReference type="Gene3D" id="2.170.16.10">
    <property type="entry name" value="Hedgehog/Intein (Hint) domain"/>
    <property type="match status" value="1"/>
</dbReference>
<dbReference type="PROSITE" id="PS50943">
    <property type="entry name" value="HTH_CROC1"/>
    <property type="match status" value="1"/>
</dbReference>
<evidence type="ECO:0000313" key="26">
    <source>
        <dbReference type="Proteomes" id="UP000197025"/>
    </source>
</evidence>
<evidence type="ECO:0000256" key="19">
    <source>
        <dbReference type="ARBA" id="ARBA00061570"/>
    </source>
</evidence>
<evidence type="ECO:0000256" key="3">
    <source>
        <dbReference type="ARBA" id="ARBA00022475"/>
    </source>
</evidence>
<feature type="domain" description="HTH cro/C1-type" evidence="24">
    <location>
        <begin position="478"/>
        <end position="504"/>
    </location>
</feature>
<dbReference type="EC" id="3.4.24.-" evidence="20"/>
<dbReference type="PROSITE" id="PS50817">
    <property type="entry name" value="INTEIN_N_TER"/>
    <property type="match status" value="1"/>
</dbReference>
<dbReference type="Gene3D" id="1.10.8.60">
    <property type="match status" value="1"/>
</dbReference>
<dbReference type="FunFam" id="1.10.8.60:FF:000001">
    <property type="entry name" value="ATP-dependent zinc metalloprotease FtsH"/>
    <property type="match status" value="1"/>
</dbReference>
<feature type="compositionally biased region" description="Pro residues" evidence="22">
    <location>
        <begin position="1049"/>
        <end position="1085"/>
    </location>
</feature>
<keyword evidence="12 20" id="KW-0862">Zinc</keyword>
<dbReference type="SUPFAM" id="SSF55608">
    <property type="entry name" value="Homing endonucleases"/>
    <property type="match status" value="1"/>
</dbReference>
<dbReference type="Proteomes" id="UP000197025">
    <property type="component" value="Unassembled WGS sequence"/>
</dbReference>
<dbReference type="InterPro" id="IPR006142">
    <property type="entry name" value="INTEIN"/>
</dbReference>
<dbReference type="InterPro" id="IPR003959">
    <property type="entry name" value="ATPase_AAA_core"/>
</dbReference>
<dbReference type="Gene3D" id="3.40.50.300">
    <property type="entry name" value="P-loop containing nucleotide triphosphate hydrolases"/>
    <property type="match status" value="2"/>
</dbReference>
<keyword evidence="7 20" id="KW-0479">Metal-binding</keyword>
<keyword evidence="18 20" id="KW-0472">Membrane</keyword>
<dbReference type="SMART" id="SM00306">
    <property type="entry name" value="HintN"/>
    <property type="match status" value="1"/>
</dbReference>
<evidence type="ECO:0000259" key="24">
    <source>
        <dbReference type="PROSITE" id="PS50943"/>
    </source>
</evidence>
<dbReference type="PRINTS" id="PR00379">
    <property type="entry name" value="INTEIN"/>
</dbReference>
<dbReference type="SUPFAM" id="SSF52540">
    <property type="entry name" value="P-loop containing nucleoside triphosphate hydrolases"/>
    <property type="match status" value="2"/>
</dbReference>
<dbReference type="InterPro" id="IPR036844">
    <property type="entry name" value="Hint_dom_sf"/>
</dbReference>
<evidence type="ECO:0000256" key="18">
    <source>
        <dbReference type="ARBA" id="ARBA00023136"/>
    </source>
</evidence>
<dbReference type="GO" id="GO:0004222">
    <property type="term" value="F:metalloendopeptidase activity"/>
    <property type="evidence" value="ECO:0007669"/>
    <property type="project" value="InterPro"/>
</dbReference>
<keyword evidence="16" id="KW-0651">Protein splicing</keyword>
<keyword evidence="6" id="KW-0540">Nuclease</keyword>
<evidence type="ECO:0000313" key="25">
    <source>
        <dbReference type="EMBL" id="SNB70646.1"/>
    </source>
</evidence>
<dbReference type="CDD" id="cd19501">
    <property type="entry name" value="RecA-like_FtsH"/>
    <property type="match status" value="1"/>
</dbReference>
<keyword evidence="10 20" id="KW-0378">Hydrolase</keyword>
<dbReference type="GO" id="GO:0005524">
    <property type="term" value="F:ATP binding"/>
    <property type="evidence" value="ECO:0007669"/>
    <property type="project" value="UniProtKB-UniRule"/>
</dbReference>
<feature type="transmembrane region" description="Helical" evidence="20">
    <location>
        <begin position="110"/>
        <end position="132"/>
    </location>
</feature>
<gene>
    <name evidence="20" type="primary">ftsH</name>
    <name evidence="25" type="ORF">SAMN02746019_00012820</name>
</gene>
<dbReference type="InterPro" id="IPR027434">
    <property type="entry name" value="Homing_endonucl"/>
</dbReference>
<accession>A0A212RE86</accession>
<keyword evidence="21" id="KW-0175">Coiled coil</keyword>
<dbReference type="PANTHER" id="PTHR23076:SF97">
    <property type="entry name" value="ATP-DEPENDENT ZINC METALLOPROTEASE YME1L1"/>
    <property type="match status" value="1"/>
</dbReference>
<keyword evidence="4 20" id="KW-0645">Protease</keyword>
<evidence type="ECO:0000256" key="15">
    <source>
        <dbReference type="ARBA" id="ARBA00022989"/>
    </source>
</evidence>
<dbReference type="InterPro" id="IPR000642">
    <property type="entry name" value="Peptidase_M41"/>
</dbReference>
<keyword evidence="13 20" id="KW-0067">ATP-binding</keyword>
<comment type="cofactor">
    <cofactor evidence="20">
        <name>Zn(2+)</name>
        <dbReference type="ChEBI" id="CHEBI:29105"/>
    </cofactor>
    <text evidence="20">Binds 1 zinc ion per subunit.</text>
</comment>
<dbReference type="SUPFAM" id="SSF140990">
    <property type="entry name" value="FtsH protease domain-like"/>
    <property type="match status" value="1"/>
</dbReference>
<feature type="domain" description="DOD-type homing endonuclease" evidence="23">
    <location>
        <begin position="529"/>
        <end position="661"/>
    </location>
</feature>
<dbReference type="InterPro" id="IPR001387">
    <property type="entry name" value="Cro/C1-type_HTH"/>
</dbReference>
<dbReference type="GO" id="GO:0016539">
    <property type="term" value="P:intein-mediated protein splicing"/>
    <property type="evidence" value="ECO:0007669"/>
    <property type="project" value="InterPro"/>
</dbReference>
<dbReference type="Pfam" id="PF14890">
    <property type="entry name" value="Intein_splicing"/>
    <property type="match status" value="1"/>
</dbReference>
<dbReference type="InterPro" id="IPR037219">
    <property type="entry name" value="Peptidase_M41-like"/>
</dbReference>
<evidence type="ECO:0000256" key="17">
    <source>
        <dbReference type="ARBA" id="ARBA00023049"/>
    </source>
</evidence>
<evidence type="ECO:0000256" key="9">
    <source>
        <dbReference type="ARBA" id="ARBA00022759"/>
    </source>
</evidence>
<feature type="binding site" evidence="20">
    <location>
        <begin position="203"/>
        <end position="210"/>
    </location>
    <ligand>
        <name>ATP</name>
        <dbReference type="ChEBI" id="CHEBI:30616"/>
    </ligand>
</feature>
<evidence type="ECO:0000256" key="10">
    <source>
        <dbReference type="ARBA" id="ARBA00022801"/>
    </source>
</evidence>
<dbReference type="InterPro" id="IPR005936">
    <property type="entry name" value="FtsH"/>
</dbReference>
<evidence type="ECO:0000256" key="14">
    <source>
        <dbReference type="ARBA" id="ARBA00022886"/>
    </source>
</evidence>
<dbReference type="GO" id="GO:0004519">
    <property type="term" value="F:endonuclease activity"/>
    <property type="evidence" value="ECO:0007669"/>
    <property type="project" value="UniProtKB-KW"/>
</dbReference>
<dbReference type="GO" id="GO:0004176">
    <property type="term" value="F:ATP-dependent peptidase activity"/>
    <property type="evidence" value="ECO:0007669"/>
    <property type="project" value="InterPro"/>
</dbReference>
<evidence type="ECO:0000256" key="16">
    <source>
        <dbReference type="ARBA" id="ARBA00023000"/>
    </source>
</evidence>
<evidence type="ECO:0000256" key="5">
    <source>
        <dbReference type="ARBA" id="ARBA00022692"/>
    </source>
</evidence>
<dbReference type="GO" id="GO:0006314">
    <property type="term" value="P:intron homing"/>
    <property type="evidence" value="ECO:0007669"/>
    <property type="project" value="UniProtKB-KW"/>
</dbReference>
<dbReference type="FunFam" id="3.40.50.300:FF:000001">
    <property type="entry name" value="ATP-dependent zinc metalloprotease FtsH"/>
    <property type="match status" value="1"/>
</dbReference>
<comment type="similarity">
    <text evidence="2 20">In the C-terminal section; belongs to the peptidase M41 family.</text>
</comment>
<dbReference type="Pfam" id="PF17862">
    <property type="entry name" value="AAA_lid_3"/>
    <property type="match status" value="1"/>
</dbReference>
<evidence type="ECO:0000256" key="22">
    <source>
        <dbReference type="SAM" id="MobiDB-lite"/>
    </source>
</evidence>
<dbReference type="GO" id="GO:0030163">
    <property type="term" value="P:protein catabolic process"/>
    <property type="evidence" value="ECO:0007669"/>
    <property type="project" value="UniProtKB-UniRule"/>
</dbReference>
<evidence type="ECO:0000256" key="12">
    <source>
        <dbReference type="ARBA" id="ARBA00022833"/>
    </source>
</evidence>
<comment type="subunit">
    <text evidence="20">Homohexamer.</text>
</comment>
<dbReference type="InterPro" id="IPR011546">
    <property type="entry name" value="Pept_M41_FtsH_extracell"/>
</dbReference>
<evidence type="ECO:0000256" key="1">
    <source>
        <dbReference type="ARBA" id="ARBA00004370"/>
    </source>
</evidence>
<proteinExistence type="inferred from homology"/>
<dbReference type="Gene3D" id="3.10.28.10">
    <property type="entry name" value="Homing endonucleases"/>
    <property type="match status" value="1"/>
</dbReference>
<keyword evidence="17 20" id="KW-0482">Metalloprotease</keyword>
<dbReference type="GO" id="GO:0016887">
    <property type="term" value="F:ATP hydrolysis activity"/>
    <property type="evidence" value="ECO:0007669"/>
    <property type="project" value="UniProtKB-UniRule"/>
</dbReference>
<dbReference type="InterPro" id="IPR004042">
    <property type="entry name" value="Intein_endonuc_central"/>
</dbReference>
<feature type="region of interest" description="Disordered" evidence="22">
    <location>
        <begin position="1046"/>
        <end position="1085"/>
    </location>
</feature>
<protein>
    <recommendedName>
        <fullName evidence="20">ATP-dependent zinc metalloprotease FtsH</fullName>
        <ecNumber evidence="20">3.4.24.-</ecNumber>
    </recommendedName>
</protein>
<dbReference type="SMART" id="SM00382">
    <property type="entry name" value="AAA"/>
    <property type="match status" value="1"/>
</dbReference>
<dbReference type="InterPro" id="IPR003587">
    <property type="entry name" value="Hint_dom_N"/>
</dbReference>
<evidence type="ECO:0000256" key="20">
    <source>
        <dbReference type="HAMAP-Rule" id="MF_01458"/>
    </source>
</evidence>
<dbReference type="Gene3D" id="1.20.58.760">
    <property type="entry name" value="Peptidase M41"/>
    <property type="match status" value="1"/>
</dbReference>
<reference evidence="26" key="1">
    <citation type="submission" date="2017-06" db="EMBL/GenBank/DDBJ databases">
        <authorList>
            <person name="Varghese N."/>
            <person name="Submissions S."/>
        </authorList>
    </citation>
    <scope>NUCLEOTIDE SEQUENCE [LARGE SCALE GENOMIC DNA]</scope>
    <source>
        <strain evidence="26">JAD2</strain>
    </source>
</reference>
<organism evidence="25 26">
    <name type="scientific">Thermoflexus hugenholtzii JAD2</name>
    <dbReference type="NCBI Taxonomy" id="877466"/>
    <lineage>
        <taxon>Bacteria</taxon>
        <taxon>Bacillati</taxon>
        <taxon>Chloroflexota</taxon>
        <taxon>Thermoflexia</taxon>
        <taxon>Thermoflexales</taxon>
        <taxon>Thermoflexaceae</taxon>
        <taxon>Thermoflexus</taxon>
    </lineage>
</organism>
<dbReference type="InterPro" id="IPR006141">
    <property type="entry name" value="Intein_N"/>
</dbReference>
<keyword evidence="5 20" id="KW-0812">Transmembrane</keyword>
<keyword evidence="9" id="KW-0255">Endonuclease</keyword>
<keyword evidence="8 20" id="KW-0547">Nucleotide-binding</keyword>
<evidence type="ECO:0000256" key="21">
    <source>
        <dbReference type="SAM" id="Coils"/>
    </source>
</evidence>
<feature type="binding site" evidence="20">
    <location>
        <position position="943"/>
    </location>
    <ligand>
        <name>Zn(2+)</name>
        <dbReference type="ChEBI" id="CHEBI:29105"/>
        <note>catalytic</note>
    </ligand>
</feature>
<dbReference type="FunCoup" id="A0A212RE86">
    <property type="interactions" value="460"/>
</dbReference>
<evidence type="ECO:0000256" key="2">
    <source>
        <dbReference type="ARBA" id="ARBA00010044"/>
    </source>
</evidence>
<dbReference type="GO" id="GO:0008270">
    <property type="term" value="F:zinc ion binding"/>
    <property type="evidence" value="ECO:0007669"/>
    <property type="project" value="UniProtKB-UniRule"/>
</dbReference>
<evidence type="ECO:0000256" key="4">
    <source>
        <dbReference type="ARBA" id="ARBA00022670"/>
    </source>
</evidence>
<evidence type="ECO:0000256" key="11">
    <source>
        <dbReference type="ARBA" id="ARBA00022813"/>
    </source>
</evidence>
<feature type="coiled-coil region" evidence="21">
    <location>
        <begin position="1005"/>
        <end position="1035"/>
    </location>
</feature>
<dbReference type="InterPro" id="IPR041569">
    <property type="entry name" value="AAA_lid_3"/>
</dbReference>
<name>A0A212RE86_9CHLR</name>
<comment type="similarity">
    <text evidence="19 20">In the central section; belongs to the AAA ATPase family.</text>
</comment>
<evidence type="ECO:0000256" key="13">
    <source>
        <dbReference type="ARBA" id="ARBA00022840"/>
    </source>
</evidence>
<dbReference type="Pfam" id="PF00004">
    <property type="entry name" value="AAA"/>
    <property type="match status" value="1"/>
</dbReference>
<keyword evidence="15 20" id="KW-1133">Transmembrane helix</keyword>
<sequence>MNSVRMRNGLIWLLIAITLIVFLAMGRGGGSRGESVSLTDIAARLEAGEVKKVVVSGDYVQVELRNGKILTAVKESGSTFLDQMKALGVPEDKLRGIQYVPERPNEWGSILIAFLTYGLPALVVVGFLYFILRQAQAPGNQAFNFSKSRARMFTGERPTVTFDDVAGVDEAKQELQEVVEFLKEPEKFIALGARIPKGVLLVGPPGTGKTLLAKAVSGEAGVPFFSISGSEFVEMFVGVGAARVRDLFEQAKRHSPCIVFIDEIDAVGRYRGAGIGGSHDEREQTLNQILVEMDGFDTDTNVIVMAASVTGDTPILIKERDGRVRLLPIAEVVDRYYAPGEEGVEKPADFMALGLVPRHDPRGNHALLFGHSAFVPVRGVFRHRVNEIYEIEFAGGTIRATGNHSVFVRTRQGLVTKAVAELQPGDVLVALPYKVNRTSRARAVRAHRFPQAFSMELPLYEEPEEIRAAYEWAVAAPLPQAAVAAALGISQTTISKWRRGLHLPRSLSRVTSRHALPEKVPVTPELCRLLGYFAADGYSRKEVIFSLGADEHEEIEDIRRLMREIFGLEPDRIREGPGRAIHLVYHSKPLADFFARHVGRTARSKHVPAFLFEAPFEYFVEFLRGYARGDGHIDARGKLEITSVNHQLILELHWLCRMHGLNSYVSTFHVRAGRRIAGGKPLPATRAYRLGLGRWDNPLLPGWKRENSHAHLPVVRSVRRMPYEGYVYDLCGCQHEAFFGGETPILLHNTNRPDILDPALLRPGRFDRRVILDRPDVKGREAIFRVHLRGKPLDDDVDVSVLARATPGFVGADIANVVNEAAILAARKNKKKISMKDFEEAIEKVIAGPERKSRLITEREKRIIAYHEAGHAVVAYYLPNCDPVHKVTIIPRGMAGGYTLALPQEDRTLWTRSKFLDDMAMALGGRAAEEIVFGDITTGAAEDLERVTELARAMVTRYGMSEKLGPMVFGKKEELIFLGKEIAEQRDYSDAVAQEIDAEVRRLVMEAYERAKRILTEHRDKLEAVAQKLIELETLDAETFRAIMEGRLPPGPKAPEAPGPSPQPAAPQPSAPTPGTGPAPVPVPA</sequence>
<evidence type="ECO:0000256" key="6">
    <source>
        <dbReference type="ARBA" id="ARBA00022722"/>
    </source>
</evidence>
<dbReference type="Pfam" id="PF01434">
    <property type="entry name" value="Peptidase_M41"/>
    <property type="match status" value="1"/>
</dbReference>
<keyword evidence="11" id="KW-0068">Autocatalytic cleavage</keyword>
<feature type="binding site" evidence="20">
    <location>
        <position position="871"/>
    </location>
    <ligand>
        <name>Zn(2+)</name>
        <dbReference type="ChEBI" id="CHEBI:29105"/>
        <note>catalytic</note>
    </ligand>
</feature>
<dbReference type="FunFam" id="1.20.58.760:FF:000001">
    <property type="entry name" value="ATP-dependent zinc metalloprotease FtsH"/>
    <property type="match status" value="1"/>
</dbReference>
<evidence type="ECO:0000256" key="7">
    <source>
        <dbReference type="ARBA" id="ARBA00022723"/>
    </source>
</evidence>
<evidence type="ECO:0000256" key="8">
    <source>
        <dbReference type="ARBA" id="ARBA00022741"/>
    </source>
</evidence>
<dbReference type="InterPro" id="IPR027417">
    <property type="entry name" value="P-loop_NTPase"/>
</dbReference>
<dbReference type="CDD" id="cd00081">
    <property type="entry name" value="Hint"/>
    <property type="match status" value="1"/>
</dbReference>
<feature type="active site" evidence="20">
    <location>
        <position position="868"/>
    </location>
</feature>
<dbReference type="SUPFAM" id="SSF51294">
    <property type="entry name" value="Hedgehog/intein (Hint) domain"/>
    <property type="match status" value="1"/>
</dbReference>
<keyword evidence="3 20" id="KW-1003">Cell membrane</keyword>